<dbReference type="InterPro" id="IPR036388">
    <property type="entry name" value="WH-like_DNA-bd_sf"/>
</dbReference>
<dbReference type="PANTHER" id="PTHR33164">
    <property type="entry name" value="TRANSCRIPTIONAL REGULATOR, MARR FAMILY"/>
    <property type="match status" value="1"/>
</dbReference>
<dbReference type="GO" id="GO:0003700">
    <property type="term" value="F:DNA-binding transcription factor activity"/>
    <property type="evidence" value="ECO:0007669"/>
    <property type="project" value="InterPro"/>
</dbReference>
<dbReference type="RefSeq" id="WP_054537603.1">
    <property type="nucleotide sequence ID" value="NZ_JACIEQ010000001.1"/>
</dbReference>
<dbReference type="Pfam" id="PF01047">
    <property type="entry name" value="MarR"/>
    <property type="match status" value="1"/>
</dbReference>
<dbReference type="EMBL" id="JACIEQ010000001">
    <property type="protein sequence ID" value="MBB4021536.1"/>
    <property type="molecule type" value="Genomic_DNA"/>
</dbReference>
<sequence length="158" mass="17596">MSAPNDDDPLNLDRQVCFPLYAATNLLQRAYRPVLAPLGLTYSQYLVMLVLWEHDPLSVGELGARLHLDSGTLTPLLKRMEQAGLVARRRDPQDERRVLIALTQDGRDLRAAARKVPETLENQLGLDPVAIEDLRSSVQAMVRTLAGKTTSPQSKEQL</sequence>
<evidence type="ECO:0000313" key="7">
    <source>
        <dbReference type="EMBL" id="MBB4021536.1"/>
    </source>
</evidence>
<keyword evidence="2" id="KW-0963">Cytoplasm</keyword>
<keyword evidence="8" id="KW-1185">Reference proteome</keyword>
<reference evidence="7" key="1">
    <citation type="submission" date="2020-08" db="EMBL/GenBank/DDBJ databases">
        <title>Genomic Encyclopedia of Type Strains, Phase IV (KMG-IV): sequencing the most valuable type-strain genomes for metagenomic binning, comparative biology and taxonomic classification.</title>
        <authorList>
            <person name="Goeker M."/>
        </authorList>
    </citation>
    <scope>NUCLEOTIDE SEQUENCE [LARGE SCALE GENOMIC DNA]</scope>
    <source>
        <strain evidence="7">DSM 105040</strain>
    </source>
</reference>
<dbReference type="SUPFAM" id="SSF46785">
    <property type="entry name" value="Winged helix' DNA-binding domain"/>
    <property type="match status" value="1"/>
</dbReference>
<dbReference type="SMART" id="SM00347">
    <property type="entry name" value="HTH_MARR"/>
    <property type="match status" value="1"/>
</dbReference>
<keyword evidence="4 7" id="KW-0238">DNA-binding</keyword>
<evidence type="ECO:0000313" key="8">
    <source>
        <dbReference type="Proteomes" id="UP000585681"/>
    </source>
</evidence>
<dbReference type="CDD" id="cd00090">
    <property type="entry name" value="HTH_ARSR"/>
    <property type="match status" value="1"/>
</dbReference>
<accession>A0A840CFI9</accession>
<keyword evidence="3" id="KW-0805">Transcription regulation</keyword>
<evidence type="ECO:0000256" key="1">
    <source>
        <dbReference type="ARBA" id="ARBA00004496"/>
    </source>
</evidence>
<dbReference type="FunFam" id="1.10.10.10:FF:000163">
    <property type="entry name" value="MarR family transcriptional regulator"/>
    <property type="match status" value="1"/>
</dbReference>
<dbReference type="GO" id="GO:0003677">
    <property type="term" value="F:DNA binding"/>
    <property type="evidence" value="ECO:0007669"/>
    <property type="project" value="UniProtKB-KW"/>
</dbReference>
<evidence type="ECO:0000256" key="2">
    <source>
        <dbReference type="ARBA" id="ARBA00022490"/>
    </source>
</evidence>
<comment type="subcellular location">
    <subcellularLocation>
        <location evidence="1">Cytoplasm</location>
    </subcellularLocation>
</comment>
<dbReference type="InterPro" id="IPR039422">
    <property type="entry name" value="MarR/SlyA-like"/>
</dbReference>
<dbReference type="Proteomes" id="UP000585681">
    <property type="component" value="Unassembled WGS sequence"/>
</dbReference>
<dbReference type="PRINTS" id="PR00598">
    <property type="entry name" value="HTHMARR"/>
</dbReference>
<evidence type="ECO:0000256" key="3">
    <source>
        <dbReference type="ARBA" id="ARBA00023015"/>
    </source>
</evidence>
<dbReference type="PROSITE" id="PS50995">
    <property type="entry name" value="HTH_MARR_2"/>
    <property type="match status" value="1"/>
</dbReference>
<comment type="caution">
    <text evidence="7">The sequence shown here is derived from an EMBL/GenBank/DDBJ whole genome shotgun (WGS) entry which is preliminary data.</text>
</comment>
<dbReference type="GO" id="GO:0005737">
    <property type="term" value="C:cytoplasm"/>
    <property type="evidence" value="ECO:0007669"/>
    <property type="project" value="UniProtKB-SubCell"/>
</dbReference>
<dbReference type="InterPro" id="IPR036390">
    <property type="entry name" value="WH_DNA-bd_sf"/>
</dbReference>
<gene>
    <name evidence="7" type="ORF">GGR17_001327</name>
</gene>
<dbReference type="GO" id="GO:0006950">
    <property type="term" value="P:response to stress"/>
    <property type="evidence" value="ECO:0007669"/>
    <property type="project" value="TreeGrafter"/>
</dbReference>
<protein>
    <submittedName>
        <fullName evidence="7">DNA-binding MarR family transcriptional regulator</fullName>
    </submittedName>
</protein>
<evidence type="ECO:0000256" key="5">
    <source>
        <dbReference type="ARBA" id="ARBA00023163"/>
    </source>
</evidence>
<feature type="domain" description="HTH marR-type" evidence="6">
    <location>
        <begin position="13"/>
        <end position="143"/>
    </location>
</feature>
<keyword evidence="5" id="KW-0804">Transcription</keyword>
<name>A0A840CFI9_9RHOB</name>
<evidence type="ECO:0000259" key="6">
    <source>
        <dbReference type="PROSITE" id="PS50995"/>
    </source>
</evidence>
<proteinExistence type="predicted"/>
<evidence type="ECO:0000256" key="4">
    <source>
        <dbReference type="ARBA" id="ARBA00023125"/>
    </source>
</evidence>
<dbReference type="InterPro" id="IPR011991">
    <property type="entry name" value="ArsR-like_HTH"/>
</dbReference>
<dbReference type="PANTHER" id="PTHR33164:SF5">
    <property type="entry name" value="ORGANIC HYDROPEROXIDE RESISTANCE TRANSCRIPTIONAL REGULATOR"/>
    <property type="match status" value="1"/>
</dbReference>
<dbReference type="Gene3D" id="1.10.10.10">
    <property type="entry name" value="Winged helix-like DNA-binding domain superfamily/Winged helix DNA-binding domain"/>
    <property type="match status" value="1"/>
</dbReference>
<dbReference type="InterPro" id="IPR000835">
    <property type="entry name" value="HTH_MarR-typ"/>
</dbReference>
<organism evidence="7 8">
    <name type="scientific">Actibacterium naphthalenivorans</name>
    <dbReference type="NCBI Taxonomy" id="1614693"/>
    <lineage>
        <taxon>Bacteria</taxon>
        <taxon>Pseudomonadati</taxon>
        <taxon>Pseudomonadota</taxon>
        <taxon>Alphaproteobacteria</taxon>
        <taxon>Rhodobacterales</taxon>
        <taxon>Roseobacteraceae</taxon>
        <taxon>Actibacterium</taxon>
    </lineage>
</organism>
<dbReference type="AlphaFoldDB" id="A0A840CFI9"/>